<evidence type="ECO:0000256" key="4">
    <source>
        <dbReference type="ARBA" id="ARBA00022989"/>
    </source>
</evidence>
<reference evidence="9 10" key="1">
    <citation type="submission" date="2016-10" db="EMBL/GenBank/DDBJ databases">
        <authorList>
            <person name="de Groot N.N."/>
        </authorList>
    </citation>
    <scope>NUCLEOTIDE SEQUENCE [LARGE SCALE GENOMIC DNA]</scope>
    <source>
        <strain evidence="9 10">DSM 21039</strain>
    </source>
</reference>
<dbReference type="GO" id="GO:0022857">
    <property type="term" value="F:transmembrane transporter activity"/>
    <property type="evidence" value="ECO:0007669"/>
    <property type="project" value="TreeGrafter"/>
</dbReference>
<protein>
    <submittedName>
        <fullName evidence="9">Putative ABC transport system permease protein</fullName>
    </submittedName>
</protein>
<organism evidence="9 10">
    <name type="scientific">Chitinophaga rupis</name>
    <dbReference type="NCBI Taxonomy" id="573321"/>
    <lineage>
        <taxon>Bacteria</taxon>
        <taxon>Pseudomonadati</taxon>
        <taxon>Bacteroidota</taxon>
        <taxon>Chitinophagia</taxon>
        <taxon>Chitinophagales</taxon>
        <taxon>Chitinophagaceae</taxon>
        <taxon>Chitinophaga</taxon>
    </lineage>
</organism>
<name>A0A1H7P9N8_9BACT</name>
<keyword evidence="10" id="KW-1185">Reference proteome</keyword>
<dbReference type="PANTHER" id="PTHR30572">
    <property type="entry name" value="MEMBRANE COMPONENT OF TRANSPORTER-RELATED"/>
    <property type="match status" value="1"/>
</dbReference>
<keyword evidence="2" id="KW-1003">Cell membrane</keyword>
<feature type="domain" description="ABC3 transporter permease C-terminal" evidence="7">
    <location>
        <begin position="293"/>
        <end position="406"/>
    </location>
</feature>
<feature type="domain" description="ABC3 transporter permease C-terminal" evidence="7">
    <location>
        <begin position="678"/>
        <end position="786"/>
    </location>
</feature>
<dbReference type="STRING" id="573321.SAMN04488505_10223"/>
<evidence type="ECO:0000313" key="10">
    <source>
        <dbReference type="Proteomes" id="UP000198984"/>
    </source>
</evidence>
<feature type="transmembrane region" description="Helical" evidence="6">
    <location>
        <begin position="288"/>
        <end position="307"/>
    </location>
</feature>
<dbReference type="InterPro" id="IPR050250">
    <property type="entry name" value="Macrolide_Exporter_MacB"/>
</dbReference>
<keyword evidence="5 6" id="KW-0472">Membrane</keyword>
<keyword evidence="3 6" id="KW-0812">Transmembrane</keyword>
<dbReference type="PROSITE" id="PS51257">
    <property type="entry name" value="PROKAR_LIPOPROTEIN"/>
    <property type="match status" value="1"/>
</dbReference>
<evidence type="ECO:0000259" key="8">
    <source>
        <dbReference type="Pfam" id="PF12704"/>
    </source>
</evidence>
<feature type="transmembrane region" description="Helical" evidence="6">
    <location>
        <begin position="342"/>
        <end position="364"/>
    </location>
</feature>
<dbReference type="AlphaFoldDB" id="A0A1H7P9N8"/>
<comment type="subcellular location">
    <subcellularLocation>
        <location evidence="1">Cell membrane</location>
        <topology evidence="1">Multi-pass membrane protein</topology>
    </subcellularLocation>
</comment>
<dbReference type="OrthoDB" id="1451596at2"/>
<dbReference type="GO" id="GO:0005886">
    <property type="term" value="C:plasma membrane"/>
    <property type="evidence" value="ECO:0007669"/>
    <property type="project" value="UniProtKB-SubCell"/>
</dbReference>
<evidence type="ECO:0000313" key="9">
    <source>
        <dbReference type="EMBL" id="SEL31965.1"/>
    </source>
</evidence>
<dbReference type="PANTHER" id="PTHR30572:SF18">
    <property type="entry name" value="ABC-TYPE MACROLIDE FAMILY EXPORT SYSTEM PERMEASE COMPONENT 2"/>
    <property type="match status" value="1"/>
</dbReference>
<dbReference type="InterPro" id="IPR003838">
    <property type="entry name" value="ABC3_permease_C"/>
</dbReference>
<dbReference type="RefSeq" id="WP_089908541.1">
    <property type="nucleotide sequence ID" value="NZ_FOBB01000002.1"/>
</dbReference>
<feature type="transmembrane region" description="Helical" evidence="6">
    <location>
        <begin position="376"/>
        <end position="400"/>
    </location>
</feature>
<dbReference type="Pfam" id="PF12704">
    <property type="entry name" value="MacB_PCD"/>
    <property type="match status" value="2"/>
</dbReference>
<dbReference type="Proteomes" id="UP000198984">
    <property type="component" value="Unassembled WGS sequence"/>
</dbReference>
<evidence type="ECO:0000256" key="2">
    <source>
        <dbReference type="ARBA" id="ARBA00022475"/>
    </source>
</evidence>
<gene>
    <name evidence="9" type="ORF">SAMN04488505_10223</name>
</gene>
<feature type="transmembrane region" description="Helical" evidence="6">
    <location>
        <begin position="729"/>
        <end position="748"/>
    </location>
</feature>
<feature type="transmembrane region" description="Helical" evidence="6">
    <location>
        <begin position="674"/>
        <end position="699"/>
    </location>
</feature>
<dbReference type="EMBL" id="FOBB01000002">
    <property type="protein sequence ID" value="SEL31965.1"/>
    <property type="molecule type" value="Genomic_DNA"/>
</dbReference>
<keyword evidence="4 6" id="KW-1133">Transmembrane helix</keyword>
<feature type="domain" description="MacB-like periplasmic core" evidence="8">
    <location>
        <begin position="20"/>
        <end position="240"/>
    </location>
</feature>
<dbReference type="Pfam" id="PF02687">
    <property type="entry name" value="FtsX"/>
    <property type="match status" value="2"/>
</dbReference>
<dbReference type="InterPro" id="IPR025857">
    <property type="entry name" value="MacB_PCD"/>
</dbReference>
<evidence type="ECO:0000256" key="6">
    <source>
        <dbReference type="SAM" id="Phobius"/>
    </source>
</evidence>
<feature type="transmembrane region" description="Helical" evidence="6">
    <location>
        <begin position="760"/>
        <end position="780"/>
    </location>
</feature>
<accession>A0A1H7P9N8</accession>
<feature type="domain" description="MacB-like periplasmic core" evidence="8">
    <location>
        <begin position="438"/>
        <end position="600"/>
    </location>
</feature>
<evidence type="ECO:0000256" key="1">
    <source>
        <dbReference type="ARBA" id="ARBA00004651"/>
    </source>
</evidence>
<evidence type="ECO:0000259" key="7">
    <source>
        <dbReference type="Pfam" id="PF02687"/>
    </source>
</evidence>
<proteinExistence type="predicted"/>
<evidence type="ECO:0000256" key="3">
    <source>
        <dbReference type="ARBA" id="ARBA00022692"/>
    </source>
</evidence>
<evidence type="ECO:0000256" key="5">
    <source>
        <dbReference type="ARBA" id="ARBA00023136"/>
    </source>
</evidence>
<feature type="transmembrane region" description="Helical" evidence="6">
    <location>
        <begin position="431"/>
        <end position="450"/>
    </location>
</feature>
<sequence length="797" mass="89278">MLKNYLKIALRNLWKHKVFSFINITGLAVGMTACFLIFLYVHFELSYDSFHTKADRIYRLATDVKTPTEVIHSGITNIPVVPAIKNDFPEVESYVRVADLEVLVRKGNLKFQESNIRAVDSTFFRVFDFKLLKGDIDKALQAPFSVVLTQTTAKKYFGKEDPVGQTLMFDTEDGGRTATVTGLMEDFPENSQIKASMLLSMPSLIQVYAKNYANNWTNHHPASYLLLYPNTNPQTLEAKLPAFFQRHIGEMMAKNKMYYTLTLHPLKEVYLHFGNKDYSGVDGSERNVYIFSVVAVLILLIACFNFINLTTARAAERAKEVGIRKVVGALRRQLSLQFIGESIILCFGAFLLTLILSSMLIPLFNQLAGKTVSKGLFQNLPAIGCLWLGAMGIGLLAGSYPAWVLSAFRPVTVLKGRFITGGKGVLLRKGLVITQFTISLTLIAATIIVYRQMSYMRSQDLGFQKDQMLVISTFTEKPQYAFRDAISHLKGVKGTTFSSAVPGGSSASAYTKLENVNSEMQESNMDLYFVDFDYIRQYKLKLAAGRAFSLDMPTDSTQAMVINEATAKVLGYSTPQQAIGRRFSQWGREGKIIGVLKDFHVRSLQQAIKPLTMRIEPGDFWQLSVHVTADGLPNTMAAIEKEWNALIPGRPFTYNFLDASFDKQYRGEERFGNLFFYFSILAIFVSCLGLLGLVAYSTVQRTKEIGIRKVMGASVLNVVTLLSKDLIKLVLIAVVIAVPVVWYTMYQWLQGFAYRTTVEWWVFALSGLLAVAVALFTISFQSIKAALVNPIQSLRSE</sequence>
<feature type="transmembrane region" description="Helical" evidence="6">
    <location>
        <begin position="20"/>
        <end position="43"/>
    </location>
</feature>